<comment type="caution">
    <text evidence="2">The sequence shown here is derived from an EMBL/GenBank/DDBJ whole genome shotgun (WGS) entry which is preliminary data.</text>
</comment>
<reference evidence="2 3" key="1">
    <citation type="submission" date="2018-03" db="EMBL/GenBank/DDBJ databases">
        <title>Genomic Encyclopedia of Type Strains, Phase III (KMG-III): the genomes of soil and plant-associated and newly described type strains.</title>
        <authorList>
            <person name="Whitman W."/>
        </authorList>
    </citation>
    <scope>NUCLEOTIDE SEQUENCE [LARGE SCALE GENOMIC DNA]</scope>
    <source>
        <strain evidence="2 3">CGMCC 1.12700</strain>
    </source>
</reference>
<dbReference type="RefSeq" id="WP_106523627.1">
    <property type="nucleotide sequence ID" value="NZ_PYGD01000006.1"/>
</dbReference>
<evidence type="ECO:0000313" key="3">
    <source>
        <dbReference type="Proteomes" id="UP000240572"/>
    </source>
</evidence>
<dbReference type="OrthoDB" id="6200718at2"/>
<dbReference type="AlphaFoldDB" id="A0A2P8D1C4"/>
<dbReference type="Proteomes" id="UP000240572">
    <property type="component" value="Unassembled WGS sequence"/>
</dbReference>
<protein>
    <submittedName>
        <fullName evidence="2">Uncharacterized protein DUF4240</fullName>
    </submittedName>
</protein>
<keyword evidence="3" id="KW-1185">Reference proteome</keyword>
<organism evidence="2 3">
    <name type="scientific">Taibaiella chishuiensis</name>
    <dbReference type="NCBI Taxonomy" id="1434707"/>
    <lineage>
        <taxon>Bacteria</taxon>
        <taxon>Pseudomonadati</taxon>
        <taxon>Bacteroidota</taxon>
        <taxon>Chitinophagia</taxon>
        <taxon>Chitinophagales</taxon>
        <taxon>Chitinophagaceae</taxon>
        <taxon>Taibaiella</taxon>
    </lineage>
</organism>
<sequence>MTQDIFWQLIDKARAKTNINFETQCVTLTELLTPYNKEDIIDFEHILREKIEEASSFPIMAATFLVCSFISDDTYEDFRAWLIGQGKDNFYKALKNPDDIADMLSKKQAQNLGGEFMLFVAVNAYLEKTGSDDDEAFYQLIEHPEEKEIKQQWPESKADYRKILPRLFDKFWDEDRIAAKLQEAEENGEDD</sequence>
<evidence type="ECO:0000313" key="2">
    <source>
        <dbReference type="EMBL" id="PSK91018.1"/>
    </source>
</evidence>
<proteinExistence type="predicted"/>
<name>A0A2P8D1C4_9BACT</name>
<accession>A0A2P8D1C4</accession>
<dbReference type="EMBL" id="PYGD01000006">
    <property type="protein sequence ID" value="PSK91018.1"/>
    <property type="molecule type" value="Genomic_DNA"/>
</dbReference>
<feature type="domain" description="DUF4240" evidence="1">
    <location>
        <begin position="1"/>
        <end position="125"/>
    </location>
</feature>
<dbReference type="InterPro" id="IPR025334">
    <property type="entry name" value="DUF4240"/>
</dbReference>
<dbReference type="Pfam" id="PF14024">
    <property type="entry name" value="DUF4240"/>
    <property type="match status" value="1"/>
</dbReference>
<evidence type="ECO:0000259" key="1">
    <source>
        <dbReference type="Pfam" id="PF14024"/>
    </source>
</evidence>
<gene>
    <name evidence="2" type="ORF">B0I18_10626</name>
</gene>